<gene>
    <name evidence="2" type="ORF">QBC34DRAFT_308195</name>
</gene>
<dbReference type="Proteomes" id="UP001321760">
    <property type="component" value="Unassembled WGS sequence"/>
</dbReference>
<reference evidence="2" key="2">
    <citation type="submission" date="2023-05" db="EMBL/GenBank/DDBJ databases">
        <authorList>
            <consortium name="Lawrence Berkeley National Laboratory"/>
            <person name="Steindorff A."/>
            <person name="Hensen N."/>
            <person name="Bonometti L."/>
            <person name="Westerberg I."/>
            <person name="Brannstrom I.O."/>
            <person name="Guillou S."/>
            <person name="Cros-Aarteil S."/>
            <person name="Calhoun S."/>
            <person name="Haridas S."/>
            <person name="Kuo A."/>
            <person name="Mondo S."/>
            <person name="Pangilinan J."/>
            <person name="Riley R."/>
            <person name="Labutti K."/>
            <person name="Andreopoulos B."/>
            <person name="Lipzen A."/>
            <person name="Chen C."/>
            <person name="Yanf M."/>
            <person name="Daum C."/>
            <person name="Ng V."/>
            <person name="Clum A."/>
            <person name="Ohm R."/>
            <person name="Martin F."/>
            <person name="Silar P."/>
            <person name="Natvig D."/>
            <person name="Lalanne C."/>
            <person name="Gautier V."/>
            <person name="Ament-Velasquez S.L."/>
            <person name="Kruys A."/>
            <person name="Hutchinson M.I."/>
            <person name="Powell A.J."/>
            <person name="Barry K."/>
            <person name="Miller A.N."/>
            <person name="Grigoriev I.V."/>
            <person name="Debuchy R."/>
            <person name="Gladieux P."/>
            <person name="Thoren M.H."/>
            <person name="Johannesson H."/>
        </authorList>
    </citation>
    <scope>NUCLEOTIDE SEQUENCE</scope>
    <source>
        <strain evidence="2">PSN243</strain>
    </source>
</reference>
<dbReference type="PANTHER" id="PTHR33112:SF9">
    <property type="entry name" value="HETEROKARYON INCOMPATIBILITY DOMAIN-CONTAINING PROTEIN"/>
    <property type="match status" value="1"/>
</dbReference>
<reference evidence="2" key="1">
    <citation type="journal article" date="2023" name="Mol. Phylogenet. Evol.">
        <title>Genome-scale phylogeny and comparative genomics of the fungal order Sordariales.</title>
        <authorList>
            <person name="Hensen N."/>
            <person name="Bonometti L."/>
            <person name="Westerberg I."/>
            <person name="Brannstrom I.O."/>
            <person name="Guillou S."/>
            <person name="Cros-Aarteil S."/>
            <person name="Calhoun S."/>
            <person name="Haridas S."/>
            <person name="Kuo A."/>
            <person name="Mondo S."/>
            <person name="Pangilinan J."/>
            <person name="Riley R."/>
            <person name="LaButti K."/>
            <person name="Andreopoulos B."/>
            <person name="Lipzen A."/>
            <person name="Chen C."/>
            <person name="Yan M."/>
            <person name="Daum C."/>
            <person name="Ng V."/>
            <person name="Clum A."/>
            <person name="Steindorff A."/>
            <person name="Ohm R.A."/>
            <person name="Martin F."/>
            <person name="Silar P."/>
            <person name="Natvig D.O."/>
            <person name="Lalanne C."/>
            <person name="Gautier V."/>
            <person name="Ament-Velasquez S.L."/>
            <person name="Kruys A."/>
            <person name="Hutchinson M.I."/>
            <person name="Powell A.J."/>
            <person name="Barry K."/>
            <person name="Miller A.N."/>
            <person name="Grigoriev I.V."/>
            <person name="Debuchy R."/>
            <person name="Gladieux P."/>
            <person name="Hiltunen Thoren M."/>
            <person name="Johannesson H."/>
        </authorList>
    </citation>
    <scope>NUCLEOTIDE SEQUENCE</scope>
    <source>
        <strain evidence="2">PSN243</strain>
    </source>
</reference>
<keyword evidence="3" id="KW-1185">Reference proteome</keyword>
<feature type="domain" description="Heterokaryon incompatibility" evidence="1">
    <location>
        <begin position="55"/>
        <end position="195"/>
    </location>
</feature>
<evidence type="ECO:0000259" key="1">
    <source>
        <dbReference type="Pfam" id="PF06985"/>
    </source>
</evidence>
<accession>A0AAV9G7C9</accession>
<dbReference type="AlphaFoldDB" id="A0AAV9G7C9"/>
<proteinExistence type="predicted"/>
<dbReference type="InterPro" id="IPR010730">
    <property type="entry name" value="HET"/>
</dbReference>
<name>A0AAV9G7C9_9PEZI</name>
<protein>
    <submittedName>
        <fullName evidence="2">HET-domain-containing protein</fullName>
    </submittedName>
</protein>
<comment type="caution">
    <text evidence="2">The sequence shown here is derived from an EMBL/GenBank/DDBJ whole genome shotgun (WGS) entry which is preliminary data.</text>
</comment>
<dbReference type="Pfam" id="PF06985">
    <property type="entry name" value="HET"/>
    <property type="match status" value="1"/>
</dbReference>
<sequence>MDVALRWLDRCDRHHQGRCWRDEPAPVLPSRVLDLGETPSGKIFVCEPTGQRGRYICLSYCWGKADFIRSTKGTLQSHMAQGIAIQDLPRTFQDAIRIARAFEVQYLWIDSLCIIQDSEEDWEKEANGMAEVYSNSYLTIAATQAGNPNDGCFSIRHQATAEPVYVRHTHHFPNSQSEENTRLFPLLSRGWAYQERILPPRVLHFGPDEIVWDYYEERWCECGANQHYLHELSKHHFFDCVVNVTARTKVRTGGSDEQKIQDLWRLIVVQYTAPSLTEPSDKLHALSGLAKLMSKARNGEYLAGLWSGSIAADLLWYQEERSEDGHRNNSRVDAWGAPTWSWASVDGPVMYPQDLYTSDVLFNLQGHCEVTKAQCEPGRGSSGQRVITGHITLRCPVSATPVKIKSGGGLWCWMDSKRDVVTEELYFGLVARIGRYEYLLALEMVDAVSNKFRRVGLVKWFQEGEEDLPWALEMRVITII</sequence>
<dbReference type="EMBL" id="MU865973">
    <property type="protein sequence ID" value="KAK4444709.1"/>
    <property type="molecule type" value="Genomic_DNA"/>
</dbReference>
<evidence type="ECO:0000313" key="2">
    <source>
        <dbReference type="EMBL" id="KAK4444709.1"/>
    </source>
</evidence>
<evidence type="ECO:0000313" key="3">
    <source>
        <dbReference type="Proteomes" id="UP001321760"/>
    </source>
</evidence>
<organism evidence="2 3">
    <name type="scientific">Podospora aff. communis PSN243</name>
    <dbReference type="NCBI Taxonomy" id="3040156"/>
    <lineage>
        <taxon>Eukaryota</taxon>
        <taxon>Fungi</taxon>
        <taxon>Dikarya</taxon>
        <taxon>Ascomycota</taxon>
        <taxon>Pezizomycotina</taxon>
        <taxon>Sordariomycetes</taxon>
        <taxon>Sordariomycetidae</taxon>
        <taxon>Sordariales</taxon>
        <taxon>Podosporaceae</taxon>
        <taxon>Podospora</taxon>
    </lineage>
</organism>
<dbReference type="PANTHER" id="PTHR33112">
    <property type="entry name" value="DOMAIN PROTEIN, PUTATIVE-RELATED"/>
    <property type="match status" value="1"/>
</dbReference>